<protein>
    <recommendedName>
        <fullName evidence="4">ABC transporter family G domain-containing protein</fullName>
    </recommendedName>
</protein>
<organism evidence="2 3">
    <name type="scientific">Gossypium schwendimanii</name>
    <name type="common">Cotton</name>
    <dbReference type="NCBI Taxonomy" id="34291"/>
    <lineage>
        <taxon>Eukaryota</taxon>
        <taxon>Viridiplantae</taxon>
        <taxon>Streptophyta</taxon>
        <taxon>Embryophyta</taxon>
        <taxon>Tracheophyta</taxon>
        <taxon>Spermatophyta</taxon>
        <taxon>Magnoliopsida</taxon>
        <taxon>eudicotyledons</taxon>
        <taxon>Gunneridae</taxon>
        <taxon>Pentapetalae</taxon>
        <taxon>rosids</taxon>
        <taxon>malvids</taxon>
        <taxon>Malvales</taxon>
        <taxon>Malvaceae</taxon>
        <taxon>Malvoideae</taxon>
        <taxon>Gossypium</taxon>
    </lineage>
</organism>
<dbReference type="EMBL" id="JABFAF010000013">
    <property type="protein sequence ID" value="MBA0873335.1"/>
    <property type="molecule type" value="Genomic_DNA"/>
</dbReference>
<keyword evidence="1" id="KW-0813">Transport</keyword>
<gene>
    <name evidence="2" type="ORF">Goshw_000964</name>
</gene>
<evidence type="ECO:0000313" key="2">
    <source>
        <dbReference type="EMBL" id="MBA0873335.1"/>
    </source>
</evidence>
<accession>A0A7J9MQB1</accession>
<dbReference type="OrthoDB" id="902844at2759"/>
<reference evidence="2 3" key="1">
    <citation type="journal article" date="2019" name="Genome Biol. Evol.">
        <title>Insights into the evolution of the New World diploid cottons (Gossypium, subgenus Houzingenia) based on genome sequencing.</title>
        <authorList>
            <person name="Grover C.E."/>
            <person name="Arick M.A. 2nd"/>
            <person name="Thrash A."/>
            <person name="Conover J.L."/>
            <person name="Sanders W.S."/>
            <person name="Peterson D.G."/>
            <person name="Frelichowski J.E."/>
            <person name="Scheffler J.A."/>
            <person name="Scheffler B.E."/>
            <person name="Wendel J.F."/>
        </authorList>
    </citation>
    <scope>NUCLEOTIDE SEQUENCE [LARGE SCALE GENOMIC DNA]</scope>
    <source>
        <strain evidence="2">1</strain>
        <tissue evidence="2">Leaf</tissue>
    </source>
</reference>
<sequence length="62" mass="7221">MTDATLLVSLPQPVRERFDLFDDIILMEKGKILYHGPRDRILDLFENCGFRCPPQKAIVDFL</sequence>
<evidence type="ECO:0008006" key="4">
    <source>
        <dbReference type="Google" id="ProtNLM"/>
    </source>
</evidence>
<dbReference type="Proteomes" id="UP000593576">
    <property type="component" value="Unassembled WGS sequence"/>
</dbReference>
<dbReference type="AlphaFoldDB" id="A0A7J9MQB1"/>
<evidence type="ECO:0000313" key="3">
    <source>
        <dbReference type="Proteomes" id="UP000593576"/>
    </source>
</evidence>
<proteinExistence type="predicted"/>
<dbReference type="PANTHER" id="PTHR19241">
    <property type="entry name" value="ATP-BINDING CASSETTE TRANSPORTER"/>
    <property type="match status" value="1"/>
</dbReference>
<name>A0A7J9MQB1_GOSSC</name>
<evidence type="ECO:0000256" key="1">
    <source>
        <dbReference type="ARBA" id="ARBA00022448"/>
    </source>
</evidence>
<comment type="caution">
    <text evidence="2">The sequence shown here is derived from an EMBL/GenBank/DDBJ whole genome shotgun (WGS) entry which is preliminary data.</text>
</comment>
<keyword evidence="3" id="KW-1185">Reference proteome</keyword>